<dbReference type="CDD" id="cd06170">
    <property type="entry name" value="LuxR_C_like"/>
    <property type="match status" value="1"/>
</dbReference>
<dbReference type="InterPro" id="IPR051015">
    <property type="entry name" value="EvgA-like"/>
</dbReference>
<dbReference type="EMBL" id="BAABLX010000007">
    <property type="protein sequence ID" value="GAA4933071.1"/>
    <property type="molecule type" value="Genomic_DNA"/>
</dbReference>
<dbReference type="PROSITE" id="PS50110">
    <property type="entry name" value="RESPONSE_REGULATORY"/>
    <property type="match status" value="1"/>
</dbReference>
<dbReference type="PROSITE" id="PS50043">
    <property type="entry name" value="HTH_LUXR_2"/>
    <property type="match status" value="1"/>
</dbReference>
<dbReference type="SMART" id="SM00448">
    <property type="entry name" value="REC"/>
    <property type="match status" value="1"/>
</dbReference>
<dbReference type="PANTHER" id="PTHR45566">
    <property type="entry name" value="HTH-TYPE TRANSCRIPTIONAL REGULATOR YHJB-RELATED"/>
    <property type="match status" value="1"/>
</dbReference>
<dbReference type="InterPro" id="IPR001789">
    <property type="entry name" value="Sig_transdc_resp-reg_receiver"/>
</dbReference>
<evidence type="ECO:0000256" key="3">
    <source>
        <dbReference type="PROSITE-ProRule" id="PRU00169"/>
    </source>
</evidence>
<keyword evidence="2" id="KW-0238">DNA-binding</keyword>
<dbReference type="Gene3D" id="3.40.50.2300">
    <property type="match status" value="1"/>
</dbReference>
<dbReference type="CDD" id="cd17535">
    <property type="entry name" value="REC_NarL-like"/>
    <property type="match status" value="1"/>
</dbReference>
<dbReference type="PRINTS" id="PR00038">
    <property type="entry name" value="HTHLUXR"/>
</dbReference>
<comment type="caution">
    <text evidence="6">The sequence shown here is derived from an EMBL/GenBank/DDBJ whole genome shotgun (WGS) entry which is preliminary data.</text>
</comment>
<proteinExistence type="predicted"/>
<dbReference type="PROSITE" id="PS00622">
    <property type="entry name" value="HTH_LUXR_1"/>
    <property type="match status" value="1"/>
</dbReference>
<gene>
    <name evidence="6" type="primary">agmR</name>
    <name evidence="6" type="ORF">GCM10025791_07080</name>
</gene>
<evidence type="ECO:0000259" key="4">
    <source>
        <dbReference type="PROSITE" id="PS50043"/>
    </source>
</evidence>
<organism evidence="6 7">
    <name type="scientific">Halioxenophilus aromaticivorans</name>
    <dbReference type="NCBI Taxonomy" id="1306992"/>
    <lineage>
        <taxon>Bacteria</taxon>
        <taxon>Pseudomonadati</taxon>
        <taxon>Pseudomonadota</taxon>
        <taxon>Gammaproteobacteria</taxon>
        <taxon>Alteromonadales</taxon>
        <taxon>Alteromonadaceae</taxon>
        <taxon>Halioxenophilus</taxon>
    </lineage>
</organism>
<evidence type="ECO:0000313" key="7">
    <source>
        <dbReference type="Proteomes" id="UP001409585"/>
    </source>
</evidence>
<name>A0AAV3TYK4_9ALTE</name>
<dbReference type="SMART" id="SM00421">
    <property type="entry name" value="HTH_LUXR"/>
    <property type="match status" value="1"/>
</dbReference>
<evidence type="ECO:0000256" key="2">
    <source>
        <dbReference type="ARBA" id="ARBA00023125"/>
    </source>
</evidence>
<dbReference type="InterPro" id="IPR000792">
    <property type="entry name" value="Tscrpt_reg_LuxR_C"/>
</dbReference>
<dbReference type="PANTHER" id="PTHR45566:SF1">
    <property type="entry name" value="HTH-TYPE TRANSCRIPTIONAL REGULATOR YHJB-RELATED"/>
    <property type="match status" value="1"/>
</dbReference>
<keyword evidence="7" id="KW-1185">Reference proteome</keyword>
<dbReference type="Pfam" id="PF00072">
    <property type="entry name" value="Response_reg"/>
    <property type="match status" value="1"/>
</dbReference>
<evidence type="ECO:0000259" key="5">
    <source>
        <dbReference type="PROSITE" id="PS50110"/>
    </source>
</evidence>
<dbReference type="RefSeq" id="WP_345417156.1">
    <property type="nucleotide sequence ID" value="NZ_AP031496.1"/>
</dbReference>
<dbReference type="GO" id="GO:0000160">
    <property type="term" value="P:phosphorelay signal transduction system"/>
    <property type="evidence" value="ECO:0007669"/>
    <property type="project" value="InterPro"/>
</dbReference>
<dbReference type="SUPFAM" id="SSF52172">
    <property type="entry name" value="CheY-like"/>
    <property type="match status" value="1"/>
</dbReference>
<dbReference type="InterPro" id="IPR011006">
    <property type="entry name" value="CheY-like_superfamily"/>
</dbReference>
<keyword evidence="1 3" id="KW-0597">Phosphoprotein</keyword>
<evidence type="ECO:0000256" key="1">
    <source>
        <dbReference type="ARBA" id="ARBA00022553"/>
    </source>
</evidence>
<dbReference type="GO" id="GO:0006355">
    <property type="term" value="P:regulation of DNA-templated transcription"/>
    <property type="evidence" value="ECO:0007669"/>
    <property type="project" value="InterPro"/>
</dbReference>
<dbReference type="Pfam" id="PF00196">
    <property type="entry name" value="GerE"/>
    <property type="match status" value="1"/>
</dbReference>
<dbReference type="InterPro" id="IPR016032">
    <property type="entry name" value="Sig_transdc_resp-reg_C-effctor"/>
</dbReference>
<dbReference type="AlphaFoldDB" id="A0AAV3TYK4"/>
<accession>A0AAV3TYK4</accession>
<feature type="modified residue" description="4-aspartylphosphate" evidence="3">
    <location>
        <position position="55"/>
    </location>
</feature>
<feature type="domain" description="Response regulatory" evidence="5">
    <location>
        <begin position="3"/>
        <end position="120"/>
    </location>
</feature>
<dbReference type="GO" id="GO:0003677">
    <property type="term" value="F:DNA binding"/>
    <property type="evidence" value="ECO:0007669"/>
    <property type="project" value="UniProtKB-KW"/>
</dbReference>
<dbReference type="InterPro" id="IPR058245">
    <property type="entry name" value="NreC/VraR/RcsB-like_REC"/>
</dbReference>
<reference evidence="7" key="1">
    <citation type="journal article" date="2019" name="Int. J. Syst. Evol. Microbiol.">
        <title>The Global Catalogue of Microorganisms (GCM) 10K type strain sequencing project: providing services to taxonomists for standard genome sequencing and annotation.</title>
        <authorList>
            <consortium name="The Broad Institute Genomics Platform"/>
            <consortium name="The Broad Institute Genome Sequencing Center for Infectious Disease"/>
            <person name="Wu L."/>
            <person name="Ma J."/>
        </authorList>
    </citation>
    <scope>NUCLEOTIDE SEQUENCE [LARGE SCALE GENOMIC DNA]</scope>
    <source>
        <strain evidence="7">JCM 19134</strain>
    </source>
</reference>
<sequence>MQKVLIADDHPLFRDAITNVLETRFQDVQTLTTEDLNAALELVAESPDLDLILLDLNMPGMDGLNGIVKLRNNHPDIPVVIVSAEENKSTVLQAMTYGAVGFITKSSTSQEIADALQQIMNGQVYLPPDVIRSTNSEPQRKESKDSQVDPKLIASLSRRQLLVFERMAKGESNKKIAYELNIAETTVKSHVSAILHRLKVHNRIQAVLCASNIDFKDYIRN</sequence>
<evidence type="ECO:0000313" key="6">
    <source>
        <dbReference type="EMBL" id="GAA4933071.1"/>
    </source>
</evidence>
<protein>
    <submittedName>
        <fullName evidence="6">Response regulator AgmR</fullName>
    </submittedName>
</protein>
<dbReference type="SUPFAM" id="SSF46894">
    <property type="entry name" value="C-terminal effector domain of the bipartite response regulators"/>
    <property type="match status" value="1"/>
</dbReference>
<feature type="domain" description="HTH luxR-type" evidence="4">
    <location>
        <begin position="149"/>
        <end position="214"/>
    </location>
</feature>
<dbReference type="Proteomes" id="UP001409585">
    <property type="component" value="Unassembled WGS sequence"/>
</dbReference>